<dbReference type="Proteomes" id="UP000254079">
    <property type="component" value="Unassembled WGS sequence"/>
</dbReference>
<evidence type="ECO:0000313" key="8">
    <source>
        <dbReference type="Proteomes" id="UP000254079"/>
    </source>
</evidence>
<evidence type="ECO:0000313" key="9">
    <source>
        <dbReference type="Proteomes" id="UP000254718"/>
    </source>
</evidence>
<dbReference type="Proteomes" id="UP000255093">
    <property type="component" value="Unassembled WGS sequence"/>
</dbReference>
<reference evidence="7 8" key="1">
    <citation type="submission" date="2018-06" db="EMBL/GenBank/DDBJ databases">
        <authorList>
            <consortium name="Pathogen Informatics"/>
            <person name="Doyle S."/>
        </authorList>
    </citation>
    <scope>NUCLEOTIDE SEQUENCE [LARGE SCALE GENOMIC DNA]</scope>
    <source>
        <strain evidence="1 7">NCTC8009</strain>
        <strain evidence="6 12">NCTC8179</strain>
        <strain evidence="5 9">NCTC8333</strain>
        <strain evidence="4 11">NCTC8603</strain>
        <strain evidence="3 10">NCTC8621</strain>
        <strain evidence="2 8">NCTC8622</strain>
    </source>
</reference>
<dbReference type="EMBL" id="UGBW01000005">
    <property type="protein sequence ID" value="STJ14806.1"/>
    <property type="molecule type" value="Genomic_DNA"/>
</dbReference>
<evidence type="ECO:0000313" key="3">
    <source>
        <dbReference type="EMBL" id="STJ14806.1"/>
    </source>
</evidence>
<name>A0A0K6A7N2_ECOLX</name>
<evidence type="ECO:0000313" key="4">
    <source>
        <dbReference type="EMBL" id="STK53463.1"/>
    </source>
</evidence>
<dbReference type="EMBL" id="UGFE01000004">
    <property type="protein sequence ID" value="STO17709.1"/>
    <property type="molecule type" value="Genomic_DNA"/>
</dbReference>
<evidence type="ECO:0000313" key="10">
    <source>
        <dbReference type="Proteomes" id="UP000255093"/>
    </source>
</evidence>
<evidence type="ECO:0000313" key="7">
    <source>
        <dbReference type="Proteomes" id="UP000250991"/>
    </source>
</evidence>
<accession>A0A0K6A7N2</accession>
<evidence type="ECO:0000313" key="5">
    <source>
        <dbReference type="EMBL" id="STO17709.1"/>
    </source>
</evidence>
<dbReference type="EMBL" id="UGEE01000001">
    <property type="protein sequence ID" value="STK53463.1"/>
    <property type="molecule type" value="Genomic_DNA"/>
</dbReference>
<evidence type="ECO:0000313" key="1">
    <source>
        <dbReference type="EMBL" id="SPW62076.1"/>
    </source>
</evidence>
<organism evidence="5 9">
    <name type="scientific">Escherichia coli</name>
    <dbReference type="NCBI Taxonomy" id="562"/>
    <lineage>
        <taxon>Bacteria</taxon>
        <taxon>Pseudomonadati</taxon>
        <taxon>Pseudomonadota</taxon>
        <taxon>Gammaproteobacteria</taxon>
        <taxon>Enterobacterales</taxon>
        <taxon>Enterobacteriaceae</taxon>
        <taxon>Escherichia</taxon>
    </lineage>
</organism>
<evidence type="ECO:0000313" key="11">
    <source>
        <dbReference type="Proteomes" id="UP000255153"/>
    </source>
</evidence>
<dbReference type="Proteomes" id="UP000255543">
    <property type="component" value="Unassembled WGS sequence"/>
</dbReference>
<dbReference type="EMBL" id="UGEB01000005">
    <property type="protein sequence ID" value="STO41633.1"/>
    <property type="molecule type" value="Genomic_DNA"/>
</dbReference>
<gene>
    <name evidence="1" type="ORF">NCTC8009_00016</name>
    <name evidence="6" type="ORF">NCTC8179_07251</name>
    <name evidence="5" type="ORF">NCTC8333_05950</name>
    <name evidence="4" type="ORF">NCTC8603_00049</name>
    <name evidence="3" type="ORF">NCTC8621_05350</name>
    <name evidence="2" type="ORF">NCTC8622_00036</name>
</gene>
<proteinExistence type="predicted"/>
<dbReference type="Proteomes" id="UP000250991">
    <property type="component" value="Unassembled WGS sequence"/>
</dbReference>
<sequence>MVKPCALKSSIRDNNNSGIGGQGLSKGIKEIMIVSMDYFVFQKEQPYSITEWNARHTEGWHEGHDAPRTDSHSSLRLLHIKITAVSALK</sequence>
<evidence type="ECO:0000313" key="2">
    <source>
        <dbReference type="EMBL" id="STI81112.1"/>
    </source>
</evidence>
<dbReference type="AlphaFoldDB" id="A0A0K6A7N2"/>
<protein>
    <submittedName>
        <fullName evidence="5">Uncharacterized protein</fullName>
    </submittedName>
</protein>
<evidence type="ECO:0000313" key="12">
    <source>
        <dbReference type="Proteomes" id="UP000255543"/>
    </source>
</evidence>
<dbReference type="Proteomes" id="UP000254718">
    <property type="component" value="Unassembled WGS sequence"/>
</dbReference>
<evidence type="ECO:0000313" key="6">
    <source>
        <dbReference type="EMBL" id="STO41633.1"/>
    </source>
</evidence>
<dbReference type="EMBL" id="UARW01000001">
    <property type="protein sequence ID" value="SPW62076.1"/>
    <property type="molecule type" value="Genomic_DNA"/>
</dbReference>
<dbReference type="Proteomes" id="UP000255153">
    <property type="component" value="Unassembled WGS sequence"/>
</dbReference>
<dbReference type="EMBL" id="UGCP01000001">
    <property type="protein sequence ID" value="STI81112.1"/>
    <property type="molecule type" value="Genomic_DNA"/>
</dbReference>